<dbReference type="InterPro" id="IPR041872">
    <property type="entry name" value="Anticodon_Met"/>
</dbReference>
<dbReference type="GO" id="GO:0006431">
    <property type="term" value="P:methionyl-tRNA aminoacylation"/>
    <property type="evidence" value="ECO:0007669"/>
    <property type="project" value="UniProtKB-UniRule"/>
</dbReference>
<evidence type="ECO:0000256" key="6">
    <source>
        <dbReference type="ARBA" id="ARBA00022840"/>
    </source>
</evidence>
<comment type="subunit">
    <text evidence="10">Monomer.</text>
</comment>
<keyword evidence="8 10" id="KW-0030">Aminoacyl-tRNA synthetase</keyword>
<evidence type="ECO:0000256" key="8">
    <source>
        <dbReference type="ARBA" id="ARBA00023146"/>
    </source>
</evidence>
<dbReference type="HAMAP" id="MF_01228">
    <property type="entry name" value="Met_tRNA_synth_type2"/>
    <property type="match status" value="1"/>
</dbReference>
<dbReference type="CDD" id="cd00814">
    <property type="entry name" value="MetRS_core"/>
    <property type="match status" value="1"/>
</dbReference>
<evidence type="ECO:0000256" key="10">
    <source>
        <dbReference type="HAMAP-Rule" id="MF_01228"/>
    </source>
</evidence>
<dbReference type="SUPFAM" id="SSF47323">
    <property type="entry name" value="Anticodon-binding domain of a subclass of class I aminoacyl-tRNA synthetases"/>
    <property type="match status" value="1"/>
</dbReference>
<dbReference type="GO" id="GO:0005737">
    <property type="term" value="C:cytoplasm"/>
    <property type="evidence" value="ECO:0007669"/>
    <property type="project" value="UniProtKB-SubCell"/>
</dbReference>
<evidence type="ECO:0000313" key="14">
    <source>
        <dbReference type="Proteomes" id="UP000564378"/>
    </source>
</evidence>
<gene>
    <name evidence="10" type="primary">metG</name>
    <name evidence="13" type="ORF">H6P80_09360</name>
</gene>
<evidence type="ECO:0000256" key="5">
    <source>
        <dbReference type="ARBA" id="ARBA00022741"/>
    </source>
</evidence>
<dbReference type="EC" id="6.1.1.10" evidence="10"/>
<dbReference type="GO" id="GO:0005524">
    <property type="term" value="F:ATP binding"/>
    <property type="evidence" value="ECO:0007669"/>
    <property type="project" value="UniProtKB-UniRule"/>
</dbReference>
<dbReference type="InterPro" id="IPR014758">
    <property type="entry name" value="Met-tRNA_synth"/>
</dbReference>
<organism evidence="13 14">
    <name type="scientific">Parasphingopyxis marina</name>
    <dbReference type="NCBI Taxonomy" id="2761622"/>
    <lineage>
        <taxon>Bacteria</taxon>
        <taxon>Pseudomonadati</taxon>
        <taxon>Pseudomonadota</taxon>
        <taxon>Alphaproteobacteria</taxon>
        <taxon>Sphingomonadales</taxon>
        <taxon>Sphingomonadaceae</taxon>
        <taxon>Parasphingopyxis</taxon>
    </lineage>
</organism>
<dbReference type="InterPro" id="IPR014729">
    <property type="entry name" value="Rossmann-like_a/b/a_fold"/>
</dbReference>
<comment type="caution">
    <text evidence="10">Lacks conserved residue(s) required for the propagation of feature annotation.</text>
</comment>
<feature type="short sequence motif" description="'HIGH' region" evidence="10">
    <location>
        <begin position="15"/>
        <end position="25"/>
    </location>
</feature>
<keyword evidence="3 10" id="KW-0963">Cytoplasm</keyword>
<evidence type="ECO:0000256" key="4">
    <source>
        <dbReference type="ARBA" id="ARBA00022598"/>
    </source>
</evidence>
<comment type="caution">
    <text evidence="13">The sequence shown here is derived from an EMBL/GenBank/DDBJ whole genome shotgun (WGS) entry which is preliminary data.</text>
</comment>
<evidence type="ECO:0000256" key="7">
    <source>
        <dbReference type="ARBA" id="ARBA00022917"/>
    </source>
</evidence>
<dbReference type="FunFam" id="2.170.220.10:FF:000001">
    <property type="entry name" value="methionine--tRNA ligase, mitochondrial"/>
    <property type="match status" value="1"/>
</dbReference>
<dbReference type="Gene3D" id="1.10.730.10">
    <property type="entry name" value="Isoleucyl-tRNA Synthetase, Domain 1"/>
    <property type="match status" value="1"/>
</dbReference>
<dbReference type="InterPro" id="IPR001412">
    <property type="entry name" value="aa-tRNA-synth_I_CS"/>
</dbReference>
<dbReference type="CDD" id="cd07957">
    <property type="entry name" value="Anticodon_Ia_Met"/>
    <property type="match status" value="1"/>
</dbReference>
<dbReference type="Pfam" id="PF19303">
    <property type="entry name" value="Anticodon_3"/>
    <property type="match status" value="1"/>
</dbReference>
<comment type="similarity">
    <text evidence="10">Belongs to the class-I aminoacyl-tRNA synthetase family. MetG type 2B subfamily.</text>
</comment>
<dbReference type="NCBIfam" id="TIGR00398">
    <property type="entry name" value="metG"/>
    <property type="match status" value="1"/>
</dbReference>
<dbReference type="PANTHER" id="PTHR43326:SF1">
    <property type="entry name" value="METHIONINE--TRNA LIGASE, MITOCHONDRIAL"/>
    <property type="match status" value="1"/>
</dbReference>
<accession>A0A842HV08</accession>
<proteinExistence type="inferred from homology"/>
<comment type="catalytic activity">
    <reaction evidence="9 10">
        <text>tRNA(Met) + L-methionine + ATP = L-methionyl-tRNA(Met) + AMP + diphosphate</text>
        <dbReference type="Rhea" id="RHEA:13481"/>
        <dbReference type="Rhea" id="RHEA-COMP:9667"/>
        <dbReference type="Rhea" id="RHEA-COMP:9698"/>
        <dbReference type="ChEBI" id="CHEBI:30616"/>
        <dbReference type="ChEBI" id="CHEBI:33019"/>
        <dbReference type="ChEBI" id="CHEBI:57844"/>
        <dbReference type="ChEBI" id="CHEBI:78442"/>
        <dbReference type="ChEBI" id="CHEBI:78530"/>
        <dbReference type="ChEBI" id="CHEBI:456215"/>
        <dbReference type="EC" id="6.1.1.10"/>
    </reaction>
</comment>
<keyword evidence="5 10" id="KW-0547">Nucleotide-binding</keyword>
<sequence length="521" mass="58240">MTADSKPFYITTAISYPNGKPHIGHAYEAIATDAIARFFRLSGRDVRFQTGVDEHGLKMVKTARERDMDVRDFANEMTPYFMAMCDVLNVSYDRFIRTTEEANHLAVQEIWRRMEANGDLYLDRYEGWYSVRDEAYYDEKELEDGEGGEKLSPQGTPVEWTVEESWFFKLSEYQDKLLDLYARNPGFIQPESRRNEIANFVEGGLRDLSVSRTSFDWGVKVPGSEDHVMYVWVDALTNYLTGLDWPDEDGLYARYWGEGADVTHIIGKDIVRFHTIYWPAFLMSAGLPLPDRVFGHGFLLNRGQKESKSVGNVTDPIALAETFGVDSVRYFLLREVSFGNDGSYSAEAIVTRCNADLANDLGNLAQRTLSMIAKNCDGTVPAPGEASEADAKLIATLEAIPAEAAEAMDELAIHRALEAIWRGAGEANLYISEEQPWSVRKIDPGRADTVLYRCAEAVRQLAILARWAIPELADALLDQLSQGKDARDFAALATPLAAGLTLPQPQGVFPRLELPAEQGDS</sequence>
<evidence type="ECO:0000313" key="13">
    <source>
        <dbReference type="EMBL" id="MBC2777828.1"/>
    </source>
</evidence>
<comment type="function">
    <text evidence="1 10">Is required not only for elongation of protein synthesis but also for the initiation of all mRNA translation through initiator tRNA(fMet) aminoacylation.</text>
</comment>
<evidence type="ECO:0000259" key="12">
    <source>
        <dbReference type="Pfam" id="PF19303"/>
    </source>
</evidence>
<dbReference type="EMBL" id="JACJVJ010000002">
    <property type="protein sequence ID" value="MBC2777828.1"/>
    <property type="molecule type" value="Genomic_DNA"/>
</dbReference>
<dbReference type="Gene3D" id="2.170.220.10">
    <property type="match status" value="1"/>
</dbReference>
<reference evidence="13 14" key="1">
    <citation type="submission" date="2020-08" db="EMBL/GenBank/DDBJ databases">
        <title>Draft genome sequence of Parasphingopyxis sp. GrpM-11.</title>
        <authorList>
            <person name="Oh J."/>
            <person name="Roh D.-H."/>
        </authorList>
    </citation>
    <scope>NUCLEOTIDE SEQUENCE [LARGE SCALE GENOMIC DNA]</scope>
    <source>
        <strain evidence="13 14">GrpM-11</strain>
    </source>
</reference>
<dbReference type="Proteomes" id="UP000564378">
    <property type="component" value="Unassembled WGS sequence"/>
</dbReference>
<dbReference type="InterPro" id="IPR015413">
    <property type="entry name" value="Methionyl/Leucyl_tRNA_Synth"/>
</dbReference>
<feature type="domain" description="Methionyl/Leucyl tRNA synthetase" evidence="11">
    <location>
        <begin position="9"/>
        <end position="369"/>
    </location>
</feature>
<evidence type="ECO:0000259" key="11">
    <source>
        <dbReference type="Pfam" id="PF09334"/>
    </source>
</evidence>
<evidence type="ECO:0000256" key="9">
    <source>
        <dbReference type="ARBA" id="ARBA00047364"/>
    </source>
</evidence>
<dbReference type="SUPFAM" id="SSF52374">
    <property type="entry name" value="Nucleotidylyl transferase"/>
    <property type="match status" value="1"/>
</dbReference>
<dbReference type="RefSeq" id="WP_185801139.1">
    <property type="nucleotide sequence ID" value="NZ_JACJVJ010000002.1"/>
</dbReference>
<feature type="domain" description="Methionyl-tRNA synthetase anticodon-binding" evidence="12">
    <location>
        <begin position="380"/>
        <end position="512"/>
    </location>
</feature>
<dbReference type="InterPro" id="IPR023457">
    <property type="entry name" value="Met-tRNA_synth_2"/>
</dbReference>
<dbReference type="PROSITE" id="PS00178">
    <property type="entry name" value="AA_TRNA_LIGASE_I"/>
    <property type="match status" value="1"/>
</dbReference>
<dbReference type="AlphaFoldDB" id="A0A842HV08"/>
<evidence type="ECO:0000256" key="2">
    <source>
        <dbReference type="ARBA" id="ARBA00004496"/>
    </source>
</evidence>
<dbReference type="NCBIfam" id="NF008900">
    <property type="entry name" value="PRK12267.1"/>
    <property type="match status" value="1"/>
</dbReference>
<dbReference type="Gene3D" id="3.40.50.620">
    <property type="entry name" value="HUPs"/>
    <property type="match status" value="1"/>
</dbReference>
<keyword evidence="7 10" id="KW-0648">Protein biosynthesis</keyword>
<dbReference type="InterPro" id="IPR033911">
    <property type="entry name" value="MetRS_core"/>
</dbReference>
<evidence type="ECO:0000256" key="3">
    <source>
        <dbReference type="ARBA" id="ARBA00022490"/>
    </source>
</evidence>
<keyword evidence="14" id="KW-1185">Reference proteome</keyword>
<keyword evidence="6 10" id="KW-0067">ATP-binding</keyword>
<dbReference type="Pfam" id="PF09334">
    <property type="entry name" value="tRNA-synt_1g"/>
    <property type="match status" value="1"/>
</dbReference>
<comment type="subcellular location">
    <subcellularLocation>
        <location evidence="2 10">Cytoplasm</location>
    </subcellularLocation>
</comment>
<keyword evidence="4 10" id="KW-0436">Ligase</keyword>
<dbReference type="PRINTS" id="PR01041">
    <property type="entry name" value="TRNASYNTHMET"/>
</dbReference>
<name>A0A842HV08_9SPHN</name>
<dbReference type="InterPro" id="IPR009080">
    <property type="entry name" value="tRNAsynth_Ia_anticodon-bd"/>
</dbReference>
<protein>
    <recommendedName>
        <fullName evidence="10">Methionine--tRNA ligase</fullName>
        <ecNumber evidence="10">6.1.1.10</ecNumber>
    </recommendedName>
    <alternativeName>
        <fullName evidence="10">Methionyl-tRNA synthetase</fullName>
        <shortName evidence="10">MetRS</shortName>
    </alternativeName>
</protein>
<dbReference type="PANTHER" id="PTHR43326">
    <property type="entry name" value="METHIONYL-TRNA SYNTHETASE"/>
    <property type="match status" value="1"/>
</dbReference>
<evidence type="ECO:0000256" key="1">
    <source>
        <dbReference type="ARBA" id="ARBA00003314"/>
    </source>
</evidence>
<dbReference type="GO" id="GO:0004825">
    <property type="term" value="F:methionine-tRNA ligase activity"/>
    <property type="evidence" value="ECO:0007669"/>
    <property type="project" value="UniProtKB-UniRule"/>
</dbReference>